<dbReference type="OrthoDB" id="9836939at2759"/>
<dbReference type="PANTHER" id="PTHR31666:SF0">
    <property type="entry name" value="PROTEIN EOLA1-RELATED"/>
    <property type="match status" value="1"/>
</dbReference>
<keyword evidence="1" id="KW-1185">Reference proteome</keyword>
<gene>
    <name evidence="2" type="primary">LOC129391716</name>
</gene>
<proteinExistence type="predicted"/>
<dbReference type="InterPro" id="IPR033615">
    <property type="entry name" value="EOLA1/EOLA2"/>
</dbReference>
<dbReference type="Proteomes" id="UP000248484">
    <property type="component" value="Chromosome 21"/>
</dbReference>
<accession>A0A9W2WEA8</accession>
<dbReference type="RefSeq" id="XP_054937591.1">
    <property type="nucleotide sequence ID" value="XM_055081616.1"/>
</dbReference>
<evidence type="ECO:0000313" key="2">
    <source>
        <dbReference type="RefSeq" id="XP_054937591.1"/>
    </source>
</evidence>
<dbReference type="PANTHER" id="PTHR31666">
    <property type="entry name" value="PROTEIN CXORF40A-RELATED"/>
    <property type="match status" value="1"/>
</dbReference>
<name>A0A9W2WEA8_PHYMC</name>
<evidence type="ECO:0000313" key="1">
    <source>
        <dbReference type="Proteomes" id="UP000248484"/>
    </source>
</evidence>
<organism evidence="1 2">
    <name type="scientific">Physeter macrocephalus</name>
    <name type="common">Sperm whale</name>
    <name type="synonym">Physeter catodon</name>
    <dbReference type="NCBI Taxonomy" id="9755"/>
    <lineage>
        <taxon>Eukaryota</taxon>
        <taxon>Metazoa</taxon>
        <taxon>Chordata</taxon>
        <taxon>Craniata</taxon>
        <taxon>Vertebrata</taxon>
        <taxon>Euteleostomi</taxon>
        <taxon>Mammalia</taxon>
        <taxon>Eutheria</taxon>
        <taxon>Laurasiatheria</taxon>
        <taxon>Artiodactyla</taxon>
        <taxon>Whippomorpha</taxon>
        <taxon>Cetacea</taxon>
        <taxon>Odontoceti</taxon>
        <taxon>Physeteridae</taxon>
        <taxon>Physeter</taxon>
    </lineage>
</organism>
<dbReference type="GeneID" id="129391716"/>
<sequence length="109" mass="12005">MIPGWRPSQVLAWRRSAHQGQIALFSICVLLSLCTGLVDIGDTLLCPENLGPNEVAELENQALLPNLRQKYLTTLANPRWLLQPVPGRGGKDVFQVDIPEHLIPSGQEA</sequence>
<reference evidence="2" key="1">
    <citation type="submission" date="2025-08" db="UniProtKB">
        <authorList>
            <consortium name="RefSeq"/>
        </authorList>
    </citation>
    <scope>IDENTIFICATION</scope>
    <source>
        <tissue evidence="2">Muscle</tissue>
    </source>
</reference>
<dbReference type="KEGG" id="pcad:129391716"/>
<dbReference type="AlphaFoldDB" id="A0A9W2WEA8"/>
<protein>
    <submittedName>
        <fullName evidence="2">Protein EOLA1-like</fullName>
    </submittedName>
</protein>